<proteinExistence type="predicted"/>
<accession>A0ABR0BEK2</accession>
<dbReference type="Proteomes" id="UP001287286">
    <property type="component" value="Unassembled WGS sequence"/>
</dbReference>
<sequence>MRLDQVKSLLDAEQAKVEEKQTLLLPLARQEQELRASIEEKEALLRQLAAQEEEQRAKLRQLEDMRQEQERILATLTERARHEEERQRTEMALVLRDDPLPQAEESQDQERLESESPPGSLAIAVAPRRPNRITRFSFGRLLEDAPPTPATEAASAEHTAILPRTIRVEFKLLEQNGNLKVVDTLDVDPADPSPVRRVAGKYVRKRFCLYDTHGNNLAPKNCFEKVTASGTNTIVLRDVSQAGTAVRKVRLVDVEEDQTRRRTRRRG</sequence>
<gene>
    <name evidence="2" type="ORF">Purlil1_13510</name>
</gene>
<evidence type="ECO:0000313" key="2">
    <source>
        <dbReference type="EMBL" id="KAK4071123.1"/>
    </source>
</evidence>
<keyword evidence="3" id="KW-1185">Reference proteome</keyword>
<comment type="caution">
    <text evidence="2">The sequence shown here is derived from an EMBL/GenBank/DDBJ whole genome shotgun (WGS) entry which is preliminary data.</text>
</comment>
<reference evidence="2 3" key="1">
    <citation type="journal article" date="2024" name="Microbiol. Resour. Announc.">
        <title>Genome annotations for the ascomycete fungi Trichoderma harzianum, Trichoderma aggressivum, and Purpureocillium lilacinum.</title>
        <authorList>
            <person name="Beijen E.P.W."/>
            <person name="Ohm R.A."/>
        </authorList>
    </citation>
    <scope>NUCLEOTIDE SEQUENCE [LARGE SCALE GENOMIC DNA]</scope>
    <source>
        <strain evidence="2 3">CBS 150709</strain>
    </source>
</reference>
<organism evidence="2 3">
    <name type="scientific">Purpureocillium lilacinum</name>
    <name type="common">Paecilomyces lilacinus</name>
    <dbReference type="NCBI Taxonomy" id="33203"/>
    <lineage>
        <taxon>Eukaryota</taxon>
        <taxon>Fungi</taxon>
        <taxon>Dikarya</taxon>
        <taxon>Ascomycota</taxon>
        <taxon>Pezizomycotina</taxon>
        <taxon>Sordariomycetes</taxon>
        <taxon>Hypocreomycetidae</taxon>
        <taxon>Hypocreales</taxon>
        <taxon>Ophiocordycipitaceae</taxon>
        <taxon>Purpureocillium</taxon>
    </lineage>
</organism>
<feature type="compositionally biased region" description="Basic and acidic residues" evidence="1">
    <location>
        <begin position="80"/>
        <end position="99"/>
    </location>
</feature>
<evidence type="ECO:0000256" key="1">
    <source>
        <dbReference type="SAM" id="MobiDB-lite"/>
    </source>
</evidence>
<protein>
    <submittedName>
        <fullName evidence="2">Uncharacterized protein</fullName>
    </submittedName>
</protein>
<dbReference type="EMBL" id="JAWRVI010000234">
    <property type="protein sequence ID" value="KAK4071123.1"/>
    <property type="molecule type" value="Genomic_DNA"/>
</dbReference>
<evidence type="ECO:0000313" key="3">
    <source>
        <dbReference type="Proteomes" id="UP001287286"/>
    </source>
</evidence>
<name>A0ABR0BEK2_PURLI</name>
<feature type="region of interest" description="Disordered" evidence="1">
    <location>
        <begin position="80"/>
        <end position="122"/>
    </location>
</feature>